<reference evidence="1" key="1">
    <citation type="journal article" date="2014" name="Genome Announc.">
        <title>Draft genome sequences of the altered schaedler flora, a defined bacterial community from gnotobiotic mice.</title>
        <authorList>
            <person name="Wannemuehler M.J."/>
            <person name="Overstreet A.M."/>
            <person name="Ward D.V."/>
            <person name="Phillips G.J."/>
        </authorList>
    </citation>
    <scope>NUCLEOTIDE SEQUENCE</scope>
    <source>
        <strain evidence="1">ASF457</strain>
    </source>
</reference>
<sequence length="313" mass="35910">MKKFILFIFVIFISSNVYGAEINFSNNNGLQNNDMCVNTMFYNMSVEICRPISPWGNAVVKNTTIKEIYPQFKTLMADYHPLYRVLSDKLPSKDTKMIIDVENIETGIKAERISTKTGIQDLSGEVIYTISPNVVNITIRANGGVEAKIEFKQQGKDVFITKNSEYLDFLVENSKKYDEGFPYLFDEKLHDFYGDKENIWVDYIYKSDIKTKSGTVYKDIPIFFHKHPMKTVMKNASIDDLYYKLSSDELPSAGTETRNVTSDGCGKAEYVWDDNGSVGVIDTSCETDNKYYSYYIQNGNDAECYFLPIDWLN</sequence>
<evidence type="ECO:0000313" key="2">
    <source>
        <dbReference type="Proteomes" id="UP000017429"/>
    </source>
</evidence>
<gene>
    <name evidence="1" type="ORF">N508_000612</name>
</gene>
<dbReference type="Proteomes" id="UP000017429">
    <property type="component" value="Chromosome"/>
</dbReference>
<reference evidence="1" key="2">
    <citation type="submission" date="2022-05" db="EMBL/GenBank/DDBJ databases">
        <authorList>
            <person name="Proctor A.L."/>
            <person name="Phillips G.J."/>
            <person name="Wannemuehler M.J."/>
        </authorList>
    </citation>
    <scope>NUCLEOTIDE SEQUENCE</scope>
    <source>
        <strain evidence="1">ASF457</strain>
    </source>
</reference>
<name>V2QG85_9BACT</name>
<proteinExistence type="predicted"/>
<protein>
    <submittedName>
        <fullName evidence="1">Uncharacterized protein</fullName>
    </submittedName>
</protein>
<organism evidence="1 2">
    <name type="scientific">Mucispirillum schaedleri ASF457</name>
    <dbReference type="NCBI Taxonomy" id="1379858"/>
    <lineage>
        <taxon>Bacteria</taxon>
        <taxon>Pseudomonadati</taxon>
        <taxon>Deferribacterota</taxon>
        <taxon>Deferribacteres</taxon>
        <taxon>Deferribacterales</taxon>
        <taxon>Mucispirillaceae</taxon>
        <taxon>Mucispirillum</taxon>
    </lineage>
</organism>
<reference evidence="1" key="3">
    <citation type="submission" date="2022-06" db="EMBL/GenBank/DDBJ databases">
        <title>Resources to Facilitate Use of the Altered Schaedler Flora (ASF) Mouse Model to Study Microbiome Function.</title>
        <authorList>
            <person name="Proctor A."/>
            <person name="Parvinroo S."/>
            <person name="Richie T."/>
            <person name="Jia X."/>
            <person name="Lee S.T.M."/>
            <person name="Karp P.D."/>
            <person name="Paley S."/>
            <person name="Kostic A.D."/>
            <person name="Pierre J.F."/>
            <person name="Wannemuehler M.J."/>
            <person name="Phillips G.J."/>
        </authorList>
    </citation>
    <scope>NUCLEOTIDE SEQUENCE</scope>
    <source>
        <strain evidence="1">ASF457</strain>
    </source>
</reference>
<dbReference type="KEGG" id="msch:N508_000612"/>
<accession>V2QG85</accession>
<keyword evidence="2" id="KW-1185">Reference proteome</keyword>
<dbReference type="AlphaFoldDB" id="V2QG85"/>
<dbReference type="EMBL" id="CP097562">
    <property type="protein sequence ID" value="USF23548.1"/>
    <property type="molecule type" value="Genomic_DNA"/>
</dbReference>
<dbReference type="RefSeq" id="WP_023274921.1">
    <property type="nucleotide sequence ID" value="NZ_CP097562.1"/>
</dbReference>
<evidence type="ECO:0000313" key="1">
    <source>
        <dbReference type="EMBL" id="USF23548.1"/>
    </source>
</evidence>